<feature type="compositionally biased region" description="Polar residues" evidence="5">
    <location>
        <begin position="22"/>
        <end position="34"/>
    </location>
</feature>
<evidence type="ECO:0000313" key="7">
    <source>
        <dbReference type="EMBL" id="KAF2246252.1"/>
    </source>
</evidence>
<evidence type="ECO:0000256" key="2">
    <source>
        <dbReference type="ARBA" id="ARBA00022741"/>
    </source>
</evidence>
<feature type="compositionally biased region" description="Basic and acidic residues" evidence="5">
    <location>
        <begin position="158"/>
        <end position="168"/>
    </location>
</feature>
<dbReference type="SMART" id="SM00220">
    <property type="entry name" value="S_TKc"/>
    <property type="match status" value="1"/>
</dbReference>
<feature type="region of interest" description="Disordered" evidence="5">
    <location>
        <begin position="1"/>
        <end position="90"/>
    </location>
</feature>
<feature type="compositionally biased region" description="Polar residues" evidence="5">
    <location>
        <begin position="46"/>
        <end position="58"/>
    </location>
</feature>
<dbReference type="OrthoDB" id="4062651at2759"/>
<dbReference type="Proteomes" id="UP000800094">
    <property type="component" value="Unassembled WGS sequence"/>
</dbReference>
<evidence type="ECO:0000256" key="1">
    <source>
        <dbReference type="ARBA" id="ARBA00022679"/>
    </source>
</evidence>
<dbReference type="GO" id="GO:0005634">
    <property type="term" value="C:nucleus"/>
    <property type="evidence" value="ECO:0007669"/>
    <property type="project" value="TreeGrafter"/>
</dbReference>
<dbReference type="GO" id="GO:0005829">
    <property type="term" value="C:cytosol"/>
    <property type="evidence" value="ECO:0007669"/>
    <property type="project" value="TreeGrafter"/>
</dbReference>
<keyword evidence="3 7" id="KW-0418">Kinase</keyword>
<dbReference type="SUPFAM" id="SSF56112">
    <property type="entry name" value="Protein kinase-like (PK-like)"/>
    <property type="match status" value="1"/>
</dbReference>
<feature type="compositionally biased region" description="Polar residues" evidence="5">
    <location>
        <begin position="67"/>
        <end position="90"/>
    </location>
</feature>
<dbReference type="AlphaFoldDB" id="A0A6A6I8H3"/>
<dbReference type="GO" id="GO:0004694">
    <property type="term" value="F:eukaryotic translation initiation factor 2alpha kinase activity"/>
    <property type="evidence" value="ECO:0007669"/>
    <property type="project" value="TreeGrafter"/>
</dbReference>
<gene>
    <name evidence="7" type="ORF">BU26DRAFT_607487</name>
</gene>
<feature type="domain" description="Protein kinase" evidence="6">
    <location>
        <begin position="288"/>
        <end position="569"/>
    </location>
</feature>
<dbReference type="Pfam" id="PF00069">
    <property type="entry name" value="Pkinase"/>
    <property type="match status" value="1"/>
</dbReference>
<dbReference type="PROSITE" id="PS50011">
    <property type="entry name" value="PROTEIN_KINASE_DOM"/>
    <property type="match status" value="1"/>
</dbReference>
<keyword evidence="2" id="KW-0547">Nucleotide-binding</keyword>
<evidence type="ECO:0000256" key="4">
    <source>
        <dbReference type="ARBA" id="ARBA00022840"/>
    </source>
</evidence>
<keyword evidence="8" id="KW-1185">Reference proteome</keyword>
<dbReference type="PANTHER" id="PTHR11042:SF136">
    <property type="entry name" value="EIF-2-ALPHA KINASE GCN2"/>
    <property type="match status" value="1"/>
</dbReference>
<dbReference type="RefSeq" id="XP_033681256.1">
    <property type="nucleotide sequence ID" value="XM_033835756.1"/>
</dbReference>
<evidence type="ECO:0000313" key="8">
    <source>
        <dbReference type="Proteomes" id="UP000800094"/>
    </source>
</evidence>
<protein>
    <submittedName>
        <fullName evidence="7">Kinase-like protein</fullName>
    </submittedName>
</protein>
<reference evidence="7" key="1">
    <citation type="journal article" date="2020" name="Stud. Mycol.">
        <title>101 Dothideomycetes genomes: a test case for predicting lifestyles and emergence of pathogens.</title>
        <authorList>
            <person name="Haridas S."/>
            <person name="Albert R."/>
            <person name="Binder M."/>
            <person name="Bloem J."/>
            <person name="Labutti K."/>
            <person name="Salamov A."/>
            <person name="Andreopoulos B."/>
            <person name="Baker S."/>
            <person name="Barry K."/>
            <person name="Bills G."/>
            <person name="Bluhm B."/>
            <person name="Cannon C."/>
            <person name="Castanera R."/>
            <person name="Culley D."/>
            <person name="Daum C."/>
            <person name="Ezra D."/>
            <person name="Gonzalez J."/>
            <person name="Henrissat B."/>
            <person name="Kuo A."/>
            <person name="Liang C."/>
            <person name="Lipzen A."/>
            <person name="Lutzoni F."/>
            <person name="Magnuson J."/>
            <person name="Mondo S."/>
            <person name="Nolan M."/>
            <person name="Ohm R."/>
            <person name="Pangilinan J."/>
            <person name="Park H.-J."/>
            <person name="Ramirez L."/>
            <person name="Alfaro M."/>
            <person name="Sun H."/>
            <person name="Tritt A."/>
            <person name="Yoshinaga Y."/>
            <person name="Zwiers L.-H."/>
            <person name="Turgeon B."/>
            <person name="Goodwin S."/>
            <person name="Spatafora J."/>
            <person name="Crous P."/>
            <person name="Grigoriev I."/>
        </authorList>
    </citation>
    <scope>NUCLEOTIDE SEQUENCE</scope>
    <source>
        <strain evidence="7">CBS 122368</strain>
    </source>
</reference>
<keyword evidence="4" id="KW-0067">ATP-binding</keyword>
<dbReference type="GeneID" id="54589086"/>
<dbReference type="InterPro" id="IPR011009">
    <property type="entry name" value="Kinase-like_dom_sf"/>
</dbReference>
<evidence type="ECO:0000259" key="6">
    <source>
        <dbReference type="PROSITE" id="PS50011"/>
    </source>
</evidence>
<name>A0A6A6I8H3_9PLEO</name>
<keyword evidence="1" id="KW-0808">Transferase</keyword>
<accession>A0A6A6I8H3</accession>
<evidence type="ECO:0000256" key="3">
    <source>
        <dbReference type="ARBA" id="ARBA00022777"/>
    </source>
</evidence>
<dbReference type="GO" id="GO:0005524">
    <property type="term" value="F:ATP binding"/>
    <property type="evidence" value="ECO:0007669"/>
    <property type="project" value="UniProtKB-KW"/>
</dbReference>
<feature type="compositionally biased region" description="Basic and acidic residues" evidence="5">
    <location>
        <begin position="185"/>
        <end position="195"/>
    </location>
</feature>
<dbReference type="InterPro" id="IPR050339">
    <property type="entry name" value="CC_SR_Kinase"/>
</dbReference>
<proteinExistence type="predicted"/>
<dbReference type="EMBL" id="ML987199">
    <property type="protein sequence ID" value="KAF2246252.1"/>
    <property type="molecule type" value="Genomic_DNA"/>
</dbReference>
<feature type="region of interest" description="Disordered" evidence="5">
    <location>
        <begin position="138"/>
        <end position="232"/>
    </location>
</feature>
<feature type="compositionally biased region" description="Basic and acidic residues" evidence="5">
    <location>
        <begin position="7"/>
        <end position="17"/>
    </location>
</feature>
<dbReference type="PANTHER" id="PTHR11042">
    <property type="entry name" value="EUKARYOTIC TRANSLATION INITIATION FACTOR 2-ALPHA KINASE EIF2-ALPHA KINASE -RELATED"/>
    <property type="match status" value="1"/>
</dbReference>
<dbReference type="Gene3D" id="1.10.510.10">
    <property type="entry name" value="Transferase(Phosphotransferase) domain 1"/>
    <property type="match status" value="1"/>
</dbReference>
<organism evidence="7 8">
    <name type="scientific">Trematosphaeria pertusa</name>
    <dbReference type="NCBI Taxonomy" id="390896"/>
    <lineage>
        <taxon>Eukaryota</taxon>
        <taxon>Fungi</taxon>
        <taxon>Dikarya</taxon>
        <taxon>Ascomycota</taxon>
        <taxon>Pezizomycotina</taxon>
        <taxon>Dothideomycetes</taxon>
        <taxon>Pleosporomycetidae</taxon>
        <taxon>Pleosporales</taxon>
        <taxon>Massarineae</taxon>
        <taxon>Trematosphaeriaceae</taxon>
        <taxon>Trematosphaeria</taxon>
    </lineage>
</organism>
<evidence type="ECO:0000256" key="5">
    <source>
        <dbReference type="SAM" id="MobiDB-lite"/>
    </source>
</evidence>
<sequence>MRNTPTEGDRRASEGQGDHALQNANQDGRQSAPRSRSKDTDPKLPKQSTFSEDQTATDSVEKGRLSTAYQGSHQDGKVTSASGRAAGTQENSLAEYQRQVMLLEQRNKQVLSWARQDYQMQLMLLEQQNKKRELIPRQEMDPQSAVQNSASESNSNLGRRDPISRTDHPTPLSHTPPQASKRKRTESEPELHERSPTSGAPSPQRMYRSSNAQARRSDSGPSKSPECAPPAATNGRIYRCQMKDGQREVEMKFIFPQHTEESFKKQARDQRSVVIPTHRVVPPGAFLFKHISDLGGGHDGAVDEVEPADEQHYFPGRVYARKVLTLGSRQHGAIMTNELVRLESARALSHPHLPIIVMTYEEEVGFHVLRYGILMNPLPKYTLSSFLKNATNTDRFREQLLKDVKKWIGCLASALSYVHAKDVVHGGINPSALLLKKGEIFFTEFAISNHFKGTHMLTKGDPDPNIGEDIYRAPEVEMQQPFGPKADVFSLGCVYIEMMATASGPPLGERPPPHSRQLSQRQALLADLDAHGRLPSPFLREFIKCCRSMILYDPDARPSAFQATRSIFELHEKHSGGGLRVERECECLDPWRGNGEDCKLLIALPMNETDRASITPGRYQIPITSVAEGNTCQHCSQSCESFYDLWLHIMLKHPETTHRDDNLTCRYGECTQRPPFQSMEQFDDHLFRFHKEGFARSE</sequence>
<dbReference type="InterPro" id="IPR000719">
    <property type="entry name" value="Prot_kinase_dom"/>
</dbReference>
<feature type="compositionally biased region" description="Polar residues" evidence="5">
    <location>
        <begin position="144"/>
        <end position="157"/>
    </location>
</feature>
<feature type="compositionally biased region" description="Polar residues" evidence="5">
    <location>
        <begin position="196"/>
        <end position="222"/>
    </location>
</feature>